<sequence>MLEISMSKIRNLGEEVILVNDRFSPLRAICGESRTNLNNINNNTKGVIYHVDVRYVLIYGIIFERLIQEDEPLLCSLCKYKYGFGYASNGTGLDGPELLNFNCLCYKQLLNPECN</sequence>
<protein>
    <submittedName>
        <fullName evidence="1">Uncharacterized protein</fullName>
    </submittedName>
</protein>
<accession>A0A5P1FRL9</accession>
<gene>
    <name evidence="1" type="ORF">A4U43_C01F23690</name>
</gene>
<keyword evidence="2" id="KW-1185">Reference proteome</keyword>
<organism evidence="1 2">
    <name type="scientific">Asparagus officinalis</name>
    <name type="common">Garden asparagus</name>
    <dbReference type="NCBI Taxonomy" id="4686"/>
    <lineage>
        <taxon>Eukaryota</taxon>
        <taxon>Viridiplantae</taxon>
        <taxon>Streptophyta</taxon>
        <taxon>Embryophyta</taxon>
        <taxon>Tracheophyta</taxon>
        <taxon>Spermatophyta</taxon>
        <taxon>Magnoliopsida</taxon>
        <taxon>Liliopsida</taxon>
        <taxon>Asparagales</taxon>
        <taxon>Asparagaceae</taxon>
        <taxon>Asparagoideae</taxon>
        <taxon>Asparagus</taxon>
    </lineage>
</organism>
<name>A0A5P1FRL9_ASPOF</name>
<evidence type="ECO:0000313" key="1">
    <source>
        <dbReference type="EMBL" id="ONK80956.1"/>
    </source>
</evidence>
<dbReference type="Gramene" id="ONK80956">
    <property type="protein sequence ID" value="ONK80956"/>
    <property type="gene ID" value="A4U43_C01F23690"/>
</dbReference>
<evidence type="ECO:0000313" key="2">
    <source>
        <dbReference type="Proteomes" id="UP000243459"/>
    </source>
</evidence>
<dbReference type="EMBL" id="CM007381">
    <property type="protein sequence ID" value="ONK80956.1"/>
    <property type="molecule type" value="Genomic_DNA"/>
</dbReference>
<dbReference type="Proteomes" id="UP000243459">
    <property type="component" value="Chromosome 1"/>
</dbReference>
<dbReference type="AlphaFoldDB" id="A0A5P1FRL9"/>
<reference evidence="2" key="1">
    <citation type="journal article" date="2017" name="Nat. Commun.">
        <title>The asparagus genome sheds light on the origin and evolution of a young Y chromosome.</title>
        <authorList>
            <person name="Harkess A."/>
            <person name="Zhou J."/>
            <person name="Xu C."/>
            <person name="Bowers J.E."/>
            <person name="Van der Hulst R."/>
            <person name="Ayyampalayam S."/>
            <person name="Mercati F."/>
            <person name="Riccardi P."/>
            <person name="McKain M.R."/>
            <person name="Kakrana A."/>
            <person name="Tang H."/>
            <person name="Ray J."/>
            <person name="Groenendijk J."/>
            <person name="Arikit S."/>
            <person name="Mathioni S.M."/>
            <person name="Nakano M."/>
            <person name="Shan H."/>
            <person name="Telgmann-Rauber A."/>
            <person name="Kanno A."/>
            <person name="Yue Z."/>
            <person name="Chen H."/>
            <person name="Li W."/>
            <person name="Chen Y."/>
            <person name="Xu X."/>
            <person name="Zhang Y."/>
            <person name="Luo S."/>
            <person name="Chen H."/>
            <person name="Gao J."/>
            <person name="Mao Z."/>
            <person name="Pires J.C."/>
            <person name="Luo M."/>
            <person name="Kudrna D."/>
            <person name="Wing R.A."/>
            <person name="Meyers B.C."/>
            <person name="Yi K."/>
            <person name="Kong H."/>
            <person name="Lavrijsen P."/>
            <person name="Sunseri F."/>
            <person name="Falavigna A."/>
            <person name="Ye Y."/>
            <person name="Leebens-Mack J.H."/>
            <person name="Chen G."/>
        </authorList>
    </citation>
    <scope>NUCLEOTIDE SEQUENCE [LARGE SCALE GENOMIC DNA]</scope>
    <source>
        <strain evidence="2">cv. DH0086</strain>
    </source>
</reference>
<proteinExistence type="predicted"/>